<organism evidence="1 2">
    <name type="scientific">Candidatus Thiodiazotropha taylori</name>
    <dbReference type="NCBI Taxonomy" id="2792791"/>
    <lineage>
        <taxon>Bacteria</taxon>
        <taxon>Pseudomonadati</taxon>
        <taxon>Pseudomonadota</taxon>
        <taxon>Gammaproteobacteria</taxon>
        <taxon>Chromatiales</taxon>
        <taxon>Sedimenticolaceae</taxon>
        <taxon>Candidatus Thiodiazotropha</taxon>
    </lineage>
</organism>
<reference evidence="1" key="1">
    <citation type="journal article" date="2021" name="Proc. Natl. Acad. Sci. U.S.A.">
        <title>Global biogeography of chemosynthetic symbionts reveals both localized and globally distributed symbiont groups. .</title>
        <authorList>
            <person name="Osvatic J.T."/>
            <person name="Wilkins L.G.E."/>
            <person name="Leibrecht L."/>
            <person name="Leray M."/>
            <person name="Zauner S."/>
            <person name="Polzin J."/>
            <person name="Camacho Y."/>
            <person name="Gros O."/>
            <person name="van Gils J.A."/>
            <person name="Eisen J.A."/>
            <person name="Petersen J.M."/>
            <person name="Yuen B."/>
        </authorList>
    </citation>
    <scope>NUCLEOTIDE SEQUENCE</scope>
    <source>
        <strain evidence="1">MAGclacostrist055</strain>
    </source>
</reference>
<dbReference type="InterPro" id="IPR001646">
    <property type="entry name" value="5peptide_repeat"/>
</dbReference>
<dbReference type="SUPFAM" id="SSF141571">
    <property type="entry name" value="Pentapeptide repeat-like"/>
    <property type="match status" value="1"/>
</dbReference>
<protein>
    <submittedName>
        <fullName evidence="1">Pentapeptide repeat-containing protein</fullName>
    </submittedName>
</protein>
<dbReference type="AlphaFoldDB" id="A0A9E4NMG0"/>
<evidence type="ECO:0000313" key="1">
    <source>
        <dbReference type="EMBL" id="MCG7979898.1"/>
    </source>
</evidence>
<dbReference type="PANTHER" id="PTHR14136">
    <property type="entry name" value="BTB_POZ DOMAIN-CONTAINING PROTEIN KCTD9"/>
    <property type="match status" value="1"/>
</dbReference>
<dbReference type="Pfam" id="PF13599">
    <property type="entry name" value="Pentapeptide_4"/>
    <property type="match status" value="1"/>
</dbReference>
<dbReference type="EMBL" id="JAEPCR010000093">
    <property type="protein sequence ID" value="MCG7979898.1"/>
    <property type="molecule type" value="Genomic_DNA"/>
</dbReference>
<name>A0A9E4NMG0_9GAMM</name>
<sequence length="211" mass="23162">MEESVSKKKIADISAFKQQCRETSYHLRQADFSKAALGGAMLCGDVDYPDLTLETPRFIETDLRLAHCLGWKCRNGIFEDSLCAGATFYRCDFIDVTFKRVVYFESGVPLLPTQFIASQLHFANFSGGDLSYVTFDGCALKGAIFKDCDLHHARFLGCDLKEANFDHASLDGVQLNDSTLEAGQLAKAEADDWTTVDVSGTGMTLAALRSG</sequence>
<dbReference type="Proteomes" id="UP000886674">
    <property type="component" value="Unassembled WGS sequence"/>
</dbReference>
<dbReference type="PANTHER" id="PTHR14136:SF17">
    <property type="entry name" value="BTB_POZ DOMAIN-CONTAINING PROTEIN KCTD9"/>
    <property type="match status" value="1"/>
</dbReference>
<accession>A0A9E4NMG0</accession>
<comment type="caution">
    <text evidence="1">The sequence shown here is derived from an EMBL/GenBank/DDBJ whole genome shotgun (WGS) entry which is preliminary data.</text>
</comment>
<gene>
    <name evidence="1" type="ORF">JAY77_17355</name>
</gene>
<dbReference type="Gene3D" id="2.160.20.80">
    <property type="entry name" value="E3 ubiquitin-protein ligase SopA"/>
    <property type="match status" value="1"/>
</dbReference>
<evidence type="ECO:0000313" key="2">
    <source>
        <dbReference type="Proteomes" id="UP000886674"/>
    </source>
</evidence>
<proteinExistence type="predicted"/>
<dbReference type="InterPro" id="IPR051082">
    <property type="entry name" value="Pentapeptide-BTB/POZ_domain"/>
</dbReference>